<sequence length="769" mass="86507">MAAYDFHQLSPHDLELLARDLLQAEWGVSIEDFKSGKDRGIDLRYAGTATSTIVQVKHYVRTGLAGLLRDLRKEATKVRRLKPGRYALVTSVPLSAQNKDEIVAIIGAQYLKVEDVFGQEALNNLLGKHLDVERRHFKLWLASKAVLDKVLHNAEVTRSQFKAQRVYDDARRYVQSEAFPAASKSLREQGVVIIAGPPGIGKTTLADLLLYQHLELGYQAVVIQHGIEEGLKLAQAGVKQIFYYDDFLGATFAGEQQSSRVGAWDRALLEFVDLVRARPEARLILTTREHVYSQAVERSERLRHAGLEDLRIHVHLSSYTRVQRAKILYNHLYFSELPPAYQDELLRGEFYQTIVRHDKFSPRLIEWLATYRRVRKVPLDQYQAFVSGLLKDPSEIWIHAYQHEISDAARSLLLALYSLGVEAYMARVREAFGSLHAERARRYKFPSRPEDFSTALRELNGAFIKPSGSHAITVLDPSVLDLMNRVVSEAPDNARDILASAVSFSQVERLLNIAAGAAGADALAAAVRDSFVGHLPRLVALVIAERRVARQAGLVEYHGASYEARLEALARRHALLPDHALATVLQAVIQKLCVEWESEWADVEETTEAVRALLGLPISLQPLASTMIPLLCREIIRTIQGQERCIARELDLAGELLPLLGEHSGTVRTALQSAANQYLLDGYRDELLECSTVDEFDSMLVYVQSLARQFSLDVTHVCEQVEQKRAEAAYGEDLYRDEGNEAWREQRYARQAEDAVIGAMFDSLKDDRV</sequence>
<dbReference type="SMART" id="SM00382">
    <property type="entry name" value="AAA"/>
    <property type="match status" value="1"/>
</dbReference>
<dbReference type="OrthoDB" id="9806903at2"/>
<dbReference type="EMBL" id="JJOA01000083">
    <property type="protein sequence ID" value="KEA54806.1"/>
    <property type="molecule type" value="Genomic_DNA"/>
</dbReference>
<dbReference type="GO" id="GO:0003677">
    <property type="term" value="F:DNA binding"/>
    <property type="evidence" value="ECO:0007669"/>
    <property type="project" value="InterPro"/>
</dbReference>
<accession>A0A071MEA3</accession>
<dbReference type="InterPro" id="IPR027417">
    <property type="entry name" value="P-loop_NTPase"/>
</dbReference>
<dbReference type="GO" id="GO:0004519">
    <property type="term" value="F:endonuclease activity"/>
    <property type="evidence" value="ECO:0007669"/>
    <property type="project" value="InterPro"/>
</dbReference>
<comment type="caution">
    <text evidence="2">The sequence shown here is derived from an EMBL/GenBank/DDBJ whole genome shotgun (WGS) entry which is preliminary data.</text>
</comment>
<dbReference type="InterPro" id="IPR049050">
    <property type="entry name" value="nSTAND3"/>
</dbReference>
<dbReference type="SUPFAM" id="SSF52540">
    <property type="entry name" value="P-loop containing nucleoside triphosphate hydrolases"/>
    <property type="match status" value="1"/>
</dbReference>
<protein>
    <recommendedName>
        <fullName evidence="1">AAA+ ATPase domain-containing protein</fullName>
    </recommendedName>
</protein>
<proteinExistence type="predicted"/>
<evidence type="ECO:0000259" key="1">
    <source>
        <dbReference type="SMART" id="SM00382"/>
    </source>
</evidence>
<dbReference type="InterPro" id="IPR003593">
    <property type="entry name" value="AAA+_ATPase"/>
</dbReference>
<reference evidence="2" key="1">
    <citation type="submission" date="2014-04" db="EMBL/GenBank/DDBJ databases">
        <title>In planta biocontrol of soil-borne Fusarium wilt of banana through a plant endophytic bacterium, Burkholderia cenocepacia 869T2.</title>
        <authorList>
            <person name="Ho Y.-N."/>
            <person name="Chiang H.-M."/>
            <person name="Chao C.-P."/>
            <person name="Su C.-C."/>
            <person name="Hsu H.-F."/>
            <person name="Guo C.-T."/>
            <person name="Hsieh J.-L."/>
            <person name="Huang C.-C."/>
        </authorList>
    </citation>
    <scope>NUCLEOTIDE SEQUENCE [LARGE SCALE GENOMIC DNA]</scope>
    <source>
        <strain evidence="2">869T2</strain>
    </source>
</reference>
<dbReference type="GO" id="GO:0009307">
    <property type="term" value="P:DNA restriction-modification system"/>
    <property type="evidence" value="ECO:0007669"/>
    <property type="project" value="InterPro"/>
</dbReference>
<gene>
    <name evidence="2" type="ORF">DT99_36685</name>
</gene>
<dbReference type="Pfam" id="PF04471">
    <property type="entry name" value="Mrr_cat"/>
    <property type="match status" value="1"/>
</dbReference>
<dbReference type="PRINTS" id="PR00364">
    <property type="entry name" value="DISEASERSIST"/>
</dbReference>
<organism evidence="2">
    <name type="scientific">Burkholderia cenocepacia</name>
    <dbReference type="NCBI Taxonomy" id="95486"/>
    <lineage>
        <taxon>Bacteria</taxon>
        <taxon>Pseudomonadati</taxon>
        <taxon>Pseudomonadota</taxon>
        <taxon>Betaproteobacteria</taxon>
        <taxon>Burkholderiales</taxon>
        <taxon>Burkholderiaceae</taxon>
        <taxon>Burkholderia</taxon>
        <taxon>Burkholderia cepacia complex</taxon>
    </lineage>
</organism>
<dbReference type="Pfam" id="PF20720">
    <property type="entry name" value="nSTAND3"/>
    <property type="match status" value="1"/>
</dbReference>
<name>A0A071MEA3_9BURK</name>
<dbReference type="InterPro" id="IPR007560">
    <property type="entry name" value="Restrct_endonuc_IV_Mrr"/>
</dbReference>
<feature type="domain" description="AAA+ ATPase" evidence="1">
    <location>
        <begin position="188"/>
        <end position="318"/>
    </location>
</feature>
<dbReference type="AlphaFoldDB" id="A0A071MEA3"/>
<evidence type="ECO:0000313" key="2">
    <source>
        <dbReference type="EMBL" id="KEA54806.1"/>
    </source>
</evidence>